<dbReference type="EMBL" id="CADCXU010034233">
    <property type="protein sequence ID" value="CAB0019600.1"/>
    <property type="molecule type" value="Genomic_DNA"/>
</dbReference>
<dbReference type="OrthoDB" id="8119704at2759"/>
<dbReference type="Proteomes" id="UP000479000">
    <property type="component" value="Unassembled WGS sequence"/>
</dbReference>
<proteinExistence type="predicted"/>
<feature type="non-terminal residue" evidence="1">
    <location>
        <position position="1"/>
    </location>
</feature>
<feature type="non-terminal residue" evidence="1">
    <location>
        <position position="57"/>
    </location>
</feature>
<protein>
    <submittedName>
        <fullName evidence="1">Uncharacterized protein</fullName>
    </submittedName>
</protein>
<evidence type="ECO:0000313" key="2">
    <source>
        <dbReference type="Proteomes" id="UP000479000"/>
    </source>
</evidence>
<organism evidence="1 2">
    <name type="scientific">Nesidiocoris tenuis</name>
    <dbReference type="NCBI Taxonomy" id="355587"/>
    <lineage>
        <taxon>Eukaryota</taxon>
        <taxon>Metazoa</taxon>
        <taxon>Ecdysozoa</taxon>
        <taxon>Arthropoda</taxon>
        <taxon>Hexapoda</taxon>
        <taxon>Insecta</taxon>
        <taxon>Pterygota</taxon>
        <taxon>Neoptera</taxon>
        <taxon>Paraneoptera</taxon>
        <taxon>Hemiptera</taxon>
        <taxon>Heteroptera</taxon>
        <taxon>Panheteroptera</taxon>
        <taxon>Cimicomorpha</taxon>
        <taxon>Miridae</taxon>
        <taxon>Dicyphina</taxon>
        <taxon>Nesidiocoris</taxon>
    </lineage>
</organism>
<dbReference type="AlphaFoldDB" id="A0A6H5HSP5"/>
<evidence type="ECO:0000313" key="1">
    <source>
        <dbReference type="EMBL" id="CAB0019600.1"/>
    </source>
</evidence>
<name>A0A6H5HSP5_9HEMI</name>
<reference evidence="1 2" key="1">
    <citation type="submission" date="2020-02" db="EMBL/GenBank/DDBJ databases">
        <authorList>
            <person name="Ferguson B K."/>
        </authorList>
    </citation>
    <scope>NUCLEOTIDE SEQUENCE [LARGE SCALE GENOMIC DNA]</scope>
</reference>
<sequence>PERVEKMIVVDISPIQLSASIVIEKYLDLFETVPLDNSLPLSQVRRDADLFLSSQIP</sequence>
<accession>A0A6H5HSP5</accession>
<gene>
    <name evidence="1" type="ORF">NTEN_LOCUS23312</name>
</gene>
<keyword evidence="2" id="KW-1185">Reference proteome</keyword>